<dbReference type="VEuPathDB" id="FungiDB:BO97DRAFT_419860"/>
<evidence type="ECO:0000256" key="11">
    <source>
        <dbReference type="ARBA" id="ARBA00023136"/>
    </source>
</evidence>
<organism evidence="13 14">
    <name type="scientific">Aspergillus homomorphus (strain CBS 101889)</name>
    <dbReference type="NCBI Taxonomy" id="1450537"/>
    <lineage>
        <taxon>Eukaryota</taxon>
        <taxon>Fungi</taxon>
        <taxon>Dikarya</taxon>
        <taxon>Ascomycota</taxon>
        <taxon>Pezizomycotina</taxon>
        <taxon>Eurotiomycetes</taxon>
        <taxon>Eurotiomycetidae</taxon>
        <taxon>Eurotiales</taxon>
        <taxon>Aspergillaceae</taxon>
        <taxon>Aspergillus</taxon>
        <taxon>Aspergillus subgen. Circumdati</taxon>
    </lineage>
</organism>
<dbReference type="AlphaFoldDB" id="A0A395IEL9"/>
<keyword evidence="11" id="KW-0472">Membrane</keyword>
<keyword evidence="12" id="KW-0732">Signal</keyword>
<dbReference type="EMBL" id="KZ824267">
    <property type="protein sequence ID" value="RAL17623.1"/>
    <property type="molecule type" value="Genomic_DNA"/>
</dbReference>
<dbReference type="GeneID" id="37200888"/>
<comment type="similarity">
    <text evidence="3">Belongs to the cytochrome P450 family.</text>
</comment>
<keyword evidence="8" id="KW-0560">Oxidoreductase</keyword>
<dbReference type="PANTHER" id="PTHR46206">
    <property type="entry name" value="CYTOCHROME P450"/>
    <property type="match status" value="1"/>
</dbReference>
<dbReference type="GO" id="GO:0016020">
    <property type="term" value="C:membrane"/>
    <property type="evidence" value="ECO:0007669"/>
    <property type="project" value="UniProtKB-SubCell"/>
</dbReference>
<evidence type="ECO:0000256" key="8">
    <source>
        <dbReference type="ARBA" id="ARBA00023002"/>
    </source>
</evidence>
<evidence type="ECO:0000256" key="12">
    <source>
        <dbReference type="SAM" id="SignalP"/>
    </source>
</evidence>
<feature type="signal peptide" evidence="12">
    <location>
        <begin position="1"/>
        <end position="18"/>
    </location>
</feature>
<keyword evidence="7" id="KW-1133">Transmembrane helix</keyword>
<reference evidence="13 14" key="1">
    <citation type="submission" date="2018-02" db="EMBL/GenBank/DDBJ databases">
        <title>The genomes of Aspergillus section Nigri reveals drivers in fungal speciation.</title>
        <authorList>
            <consortium name="DOE Joint Genome Institute"/>
            <person name="Vesth T.C."/>
            <person name="Nybo J."/>
            <person name="Theobald S."/>
            <person name="Brandl J."/>
            <person name="Frisvad J.C."/>
            <person name="Nielsen K.F."/>
            <person name="Lyhne E.K."/>
            <person name="Kogle M.E."/>
            <person name="Kuo A."/>
            <person name="Riley R."/>
            <person name="Clum A."/>
            <person name="Nolan M."/>
            <person name="Lipzen A."/>
            <person name="Salamov A."/>
            <person name="Henrissat B."/>
            <person name="Wiebenga A."/>
            <person name="De vries R.P."/>
            <person name="Grigoriev I.V."/>
            <person name="Mortensen U.H."/>
            <person name="Andersen M.R."/>
            <person name="Baker S.E."/>
        </authorList>
    </citation>
    <scope>NUCLEOTIDE SEQUENCE [LARGE SCALE GENOMIC DNA]</scope>
    <source>
        <strain evidence="13 14">CBS 101889</strain>
    </source>
</reference>
<accession>A0A395IEL9</accession>
<dbReference type="PANTHER" id="PTHR46206:SF5">
    <property type="entry name" value="P450, PUTATIVE (EUROFUNG)-RELATED"/>
    <property type="match status" value="1"/>
</dbReference>
<name>A0A395IEL9_ASPHC</name>
<evidence type="ECO:0000256" key="6">
    <source>
        <dbReference type="ARBA" id="ARBA00022723"/>
    </source>
</evidence>
<dbReference type="GO" id="GO:0019748">
    <property type="term" value="P:secondary metabolic process"/>
    <property type="evidence" value="ECO:0007669"/>
    <property type="project" value="UniProtKB-ARBA"/>
</dbReference>
<comment type="cofactor">
    <cofactor evidence="1">
        <name>heme</name>
        <dbReference type="ChEBI" id="CHEBI:30413"/>
    </cofactor>
</comment>
<evidence type="ECO:0000256" key="5">
    <source>
        <dbReference type="ARBA" id="ARBA00022692"/>
    </source>
</evidence>
<keyword evidence="6" id="KW-0479">Metal-binding</keyword>
<evidence type="ECO:0008006" key="15">
    <source>
        <dbReference type="Google" id="ProtNLM"/>
    </source>
</evidence>
<keyword evidence="10" id="KW-0503">Monooxygenase</keyword>
<evidence type="ECO:0000256" key="2">
    <source>
        <dbReference type="ARBA" id="ARBA00004370"/>
    </source>
</evidence>
<keyword evidence="14" id="KW-1185">Reference proteome</keyword>
<keyword evidence="5" id="KW-0812">Transmembrane</keyword>
<keyword evidence="9" id="KW-0408">Iron</keyword>
<evidence type="ECO:0000256" key="3">
    <source>
        <dbReference type="ARBA" id="ARBA00010617"/>
    </source>
</evidence>
<evidence type="ECO:0000256" key="4">
    <source>
        <dbReference type="ARBA" id="ARBA00022617"/>
    </source>
</evidence>
<dbReference type="GO" id="GO:0046872">
    <property type="term" value="F:metal ion binding"/>
    <property type="evidence" value="ECO:0007669"/>
    <property type="project" value="UniProtKB-KW"/>
</dbReference>
<evidence type="ECO:0000256" key="10">
    <source>
        <dbReference type="ARBA" id="ARBA00023033"/>
    </source>
</evidence>
<keyword evidence="4" id="KW-0349">Heme</keyword>
<evidence type="ECO:0000256" key="1">
    <source>
        <dbReference type="ARBA" id="ARBA00001971"/>
    </source>
</evidence>
<dbReference type="GO" id="GO:0004497">
    <property type="term" value="F:monooxygenase activity"/>
    <property type="evidence" value="ECO:0007669"/>
    <property type="project" value="UniProtKB-KW"/>
</dbReference>
<comment type="subcellular location">
    <subcellularLocation>
        <location evidence="2">Membrane</location>
    </subcellularLocation>
</comment>
<gene>
    <name evidence="13" type="ORF">BO97DRAFT_419860</name>
</gene>
<feature type="chain" id="PRO_5017379283" description="Cytochrome P450" evidence="12">
    <location>
        <begin position="19"/>
        <end position="144"/>
    </location>
</feature>
<proteinExistence type="inferred from homology"/>
<dbReference type="Proteomes" id="UP000248961">
    <property type="component" value="Unassembled WGS sequence"/>
</dbReference>
<evidence type="ECO:0000313" key="14">
    <source>
        <dbReference type="Proteomes" id="UP000248961"/>
    </source>
</evidence>
<dbReference type="OrthoDB" id="1844152at2759"/>
<evidence type="ECO:0000256" key="9">
    <source>
        <dbReference type="ARBA" id="ARBA00023004"/>
    </source>
</evidence>
<evidence type="ECO:0000256" key="7">
    <source>
        <dbReference type="ARBA" id="ARBA00022989"/>
    </source>
</evidence>
<protein>
    <recommendedName>
        <fullName evidence="15">Cytochrome P450</fullName>
    </recommendedName>
</protein>
<evidence type="ECO:0000313" key="13">
    <source>
        <dbReference type="EMBL" id="RAL17623.1"/>
    </source>
</evidence>
<sequence length="144" mass="16532">MIELILTFVMLGLRRLRGLWYLIQGPDLIDKAYVSIIQPRFTMLGFEWQNQREVEGTGFVRALRSRLTAHLPALQPDLQSIIQDAIEAELATPHVDGFVHCRLFAMIKRTVTKVNSFTFFGKELAQNPEFLAAALEFPQGHYDR</sequence>
<dbReference type="STRING" id="1450537.A0A395IEL9"/>
<dbReference type="RefSeq" id="XP_025556777.1">
    <property type="nucleotide sequence ID" value="XM_025696599.1"/>
</dbReference>